<feature type="signal peptide" evidence="3">
    <location>
        <begin position="1"/>
        <end position="26"/>
    </location>
</feature>
<feature type="repeat" description="Filamin" evidence="1">
    <location>
        <begin position="125"/>
        <end position="183"/>
    </location>
</feature>
<evidence type="ECO:0000313" key="5">
    <source>
        <dbReference type="Proteomes" id="UP000239649"/>
    </source>
</evidence>
<evidence type="ECO:0000313" key="4">
    <source>
        <dbReference type="EMBL" id="PSC74440.1"/>
    </source>
</evidence>
<dbReference type="InterPro" id="IPR014756">
    <property type="entry name" value="Ig_E-set"/>
</dbReference>
<proteinExistence type="predicted"/>
<comment type="caution">
    <text evidence="4">The sequence shown here is derived from an EMBL/GenBank/DDBJ whole genome shotgun (WGS) entry which is preliminary data.</text>
</comment>
<dbReference type="Proteomes" id="UP000239649">
    <property type="component" value="Unassembled WGS sequence"/>
</dbReference>
<evidence type="ECO:0000256" key="3">
    <source>
        <dbReference type="SAM" id="SignalP"/>
    </source>
</evidence>
<dbReference type="OrthoDB" id="5334309at2759"/>
<gene>
    <name evidence="4" type="ORF">C2E20_2220</name>
</gene>
<dbReference type="SUPFAM" id="SSF81296">
    <property type="entry name" value="E set domains"/>
    <property type="match status" value="1"/>
</dbReference>
<dbReference type="Pfam" id="PF00630">
    <property type="entry name" value="Filamin"/>
    <property type="match status" value="1"/>
</dbReference>
<dbReference type="InterPro" id="IPR017868">
    <property type="entry name" value="Filamin/ABP280_repeat-like"/>
</dbReference>
<dbReference type="Gene3D" id="2.60.40.10">
    <property type="entry name" value="Immunoglobulins"/>
    <property type="match status" value="1"/>
</dbReference>
<name>A0A2P6VK62_9CHLO</name>
<dbReference type="PROSITE" id="PS50194">
    <property type="entry name" value="FILAMIN_REPEAT"/>
    <property type="match status" value="1"/>
</dbReference>
<feature type="chain" id="PRO_5015138996" evidence="3">
    <location>
        <begin position="27"/>
        <end position="525"/>
    </location>
</feature>
<evidence type="ECO:0000256" key="1">
    <source>
        <dbReference type="PROSITE-ProRule" id="PRU00087"/>
    </source>
</evidence>
<evidence type="ECO:0000256" key="2">
    <source>
        <dbReference type="SAM" id="MobiDB-lite"/>
    </source>
</evidence>
<feature type="compositionally biased region" description="Low complexity" evidence="2">
    <location>
        <begin position="237"/>
        <end position="247"/>
    </location>
</feature>
<feature type="region of interest" description="Disordered" evidence="2">
    <location>
        <begin position="228"/>
        <end position="255"/>
    </location>
</feature>
<dbReference type="AlphaFoldDB" id="A0A2P6VK62"/>
<keyword evidence="5" id="KW-1185">Reference proteome</keyword>
<accession>A0A2P6VK62</accession>
<dbReference type="EMBL" id="LHPF02000004">
    <property type="protein sequence ID" value="PSC74440.1"/>
    <property type="molecule type" value="Genomic_DNA"/>
</dbReference>
<sequence length="525" mass="57342">MHDASGGGLSLWQACLLLAVLAVTAAVLYPLADAPLQRVLLLRLRAAPLQGDPGQEGPPVLPVLADGSPDVERRLVTQRDDLEKICPWRRHYSPCYGVDRSSWTAANRTRVCCQTGGQPGSWHTFRLQTFDAGGGAAREGGDAWNVRLTGPGGVLLRTRVLDDGNGNYTVAFVPLFSGQYSVSAWLFYSRCSGYQDLPGNATLVYSTVVSEREWCFIGANLTLPNITVGGADGGGQPPRRGVQRRATLPPPATPDPLLLRAQQHVFATPGGTAYLRPLNDAQAAAWRTSQDSSRMVMFGDSTTLLGILRQILAHEQGAKNPALLPFPTCWNLTAGDPLRFTTTVKKGIAFSFEEEPLPPVPVPGAPPRVHYVRGHGCDLRQQPALLEGILSNMTSSDTLFINIGMHCVQRGRLAYFVGLITRVAALLAAAPTKPHVVWRTTNASEQYMHYASHGNVLKARQYAAQHQFLNEPRRLRFELEATAIMRRQGIRVLDTHGLPTTFNDAVHYSHHGFNLQNLLLSWAVC</sequence>
<protein>
    <submittedName>
        <fullName evidence="4">P-type ATPase</fullName>
    </submittedName>
</protein>
<dbReference type="InterPro" id="IPR013783">
    <property type="entry name" value="Ig-like_fold"/>
</dbReference>
<keyword evidence="3" id="KW-0732">Signal</keyword>
<reference evidence="4 5" key="1">
    <citation type="journal article" date="2018" name="Plant J.">
        <title>Genome sequences of Chlorella sorokiniana UTEX 1602 and Micractinium conductrix SAG 241.80: implications to maltose excretion by a green alga.</title>
        <authorList>
            <person name="Arriola M.B."/>
            <person name="Velmurugan N."/>
            <person name="Zhang Y."/>
            <person name="Plunkett M.H."/>
            <person name="Hondzo H."/>
            <person name="Barney B.M."/>
        </authorList>
    </citation>
    <scope>NUCLEOTIDE SEQUENCE [LARGE SCALE GENOMIC DNA]</scope>
    <source>
        <strain evidence="4 5">SAG 241.80</strain>
    </source>
</reference>
<organism evidence="4 5">
    <name type="scientific">Micractinium conductrix</name>
    <dbReference type="NCBI Taxonomy" id="554055"/>
    <lineage>
        <taxon>Eukaryota</taxon>
        <taxon>Viridiplantae</taxon>
        <taxon>Chlorophyta</taxon>
        <taxon>core chlorophytes</taxon>
        <taxon>Trebouxiophyceae</taxon>
        <taxon>Chlorellales</taxon>
        <taxon>Chlorellaceae</taxon>
        <taxon>Chlorella clade</taxon>
        <taxon>Micractinium</taxon>
    </lineage>
</organism>